<dbReference type="PIRSF" id="PIRSF004553">
    <property type="entry name" value="CHP00095"/>
    <property type="match status" value="1"/>
</dbReference>
<dbReference type="AlphaFoldDB" id="S6A8V0"/>
<evidence type="ECO:0000256" key="2">
    <source>
        <dbReference type="ARBA" id="ARBA00022679"/>
    </source>
</evidence>
<dbReference type="Gene3D" id="3.40.50.150">
    <property type="entry name" value="Vaccinia Virus protein VP39"/>
    <property type="match status" value="1"/>
</dbReference>
<evidence type="ECO:0000313" key="4">
    <source>
        <dbReference type="Proteomes" id="UP000015620"/>
    </source>
</evidence>
<dbReference type="RefSeq" id="WP_020965762.1">
    <property type="nucleotide sequence ID" value="NC_022097.1"/>
</dbReference>
<name>S6A8V0_9SPIR</name>
<dbReference type="PANTHER" id="PTHR43542:SF1">
    <property type="entry name" value="METHYLTRANSFERASE"/>
    <property type="match status" value="1"/>
</dbReference>
<dbReference type="InterPro" id="IPR002052">
    <property type="entry name" value="DNA_methylase_N6_adenine_CS"/>
</dbReference>
<keyword evidence="2 3" id="KW-0808">Transferase</keyword>
<evidence type="ECO:0000313" key="3">
    <source>
        <dbReference type="EMBL" id="AGT44464.1"/>
    </source>
</evidence>
<dbReference type="GO" id="GO:0008168">
    <property type="term" value="F:methyltransferase activity"/>
    <property type="evidence" value="ECO:0007669"/>
    <property type="project" value="UniProtKB-KW"/>
</dbReference>
<keyword evidence="1 3" id="KW-0489">Methyltransferase</keyword>
<dbReference type="PATRIC" id="fig|1291379.3.peg.1962"/>
<protein>
    <submittedName>
        <fullName evidence="3">Methyltransferase</fullName>
    </submittedName>
</protein>
<proteinExistence type="predicted"/>
<dbReference type="CDD" id="cd02440">
    <property type="entry name" value="AdoMet_MTases"/>
    <property type="match status" value="1"/>
</dbReference>
<dbReference type="KEGG" id="tped:TPE_1990"/>
<evidence type="ECO:0000256" key="1">
    <source>
        <dbReference type="ARBA" id="ARBA00022603"/>
    </source>
</evidence>
<dbReference type="EMBL" id="CP004120">
    <property type="protein sequence ID" value="AGT44464.1"/>
    <property type="molecule type" value="Genomic_DNA"/>
</dbReference>
<dbReference type="STRING" id="1291379.TPE_1990"/>
<keyword evidence="4" id="KW-1185">Reference proteome</keyword>
<dbReference type="Proteomes" id="UP000015620">
    <property type="component" value="Chromosome"/>
</dbReference>
<reference evidence="3 4" key="1">
    <citation type="journal article" date="2013" name="PLoS ONE">
        <title>Genome-Wide Relatedness of Treponema pedis, from Gingiva and Necrotic Skin Lesions of Pigs, with the Human Oral Pathogen Treponema denticola.</title>
        <authorList>
            <person name="Svartstrom O."/>
            <person name="Mushtaq M."/>
            <person name="Pringle M."/>
            <person name="Segerman B."/>
        </authorList>
    </citation>
    <scope>NUCLEOTIDE SEQUENCE [LARGE SCALE GENOMIC DNA]</scope>
    <source>
        <strain evidence="3">T A4</strain>
    </source>
</reference>
<dbReference type="PANTHER" id="PTHR43542">
    <property type="entry name" value="METHYLTRANSFERASE"/>
    <property type="match status" value="1"/>
</dbReference>
<dbReference type="GO" id="GO:0031167">
    <property type="term" value="P:rRNA methylation"/>
    <property type="evidence" value="ECO:0007669"/>
    <property type="project" value="InterPro"/>
</dbReference>
<dbReference type="GeneID" id="301090475"/>
<dbReference type="GO" id="GO:0003676">
    <property type="term" value="F:nucleic acid binding"/>
    <property type="evidence" value="ECO:0007669"/>
    <property type="project" value="InterPro"/>
</dbReference>
<sequence length="198" mass="22531">MRITGGILKNRVVVCPKGIIRPAMDRMRESLFSILGDLTGFSFLDLFTGSGICGLEAYSRGAYPVYLVEKDGGKFPVLLKNASMADKKLECKKMPVELFIKRSKISFDIIYIDPPFPYKFHLELLEQIAESEVLKKGGSVLIHRPSEKELPEIITAFKDKKEADGISPEEKTENCQYRLVKKDKRIYGRSIVDFYIKE</sequence>
<gene>
    <name evidence="3" type="ORF">TPE_1990</name>
</gene>
<dbReference type="Pfam" id="PF03602">
    <property type="entry name" value="Cons_hypoth95"/>
    <property type="match status" value="1"/>
</dbReference>
<dbReference type="OrthoDB" id="9803017at2"/>
<dbReference type="SUPFAM" id="SSF53335">
    <property type="entry name" value="S-adenosyl-L-methionine-dependent methyltransferases"/>
    <property type="match status" value="1"/>
</dbReference>
<organism evidence="3 4">
    <name type="scientific">Treponema pedis str. T A4</name>
    <dbReference type="NCBI Taxonomy" id="1291379"/>
    <lineage>
        <taxon>Bacteria</taxon>
        <taxon>Pseudomonadati</taxon>
        <taxon>Spirochaetota</taxon>
        <taxon>Spirochaetia</taxon>
        <taxon>Spirochaetales</taxon>
        <taxon>Treponemataceae</taxon>
        <taxon>Treponema</taxon>
    </lineage>
</organism>
<dbReference type="HOGENOM" id="CLU_075826_0_2_12"/>
<dbReference type="PROSITE" id="PS00092">
    <property type="entry name" value="N6_MTASE"/>
    <property type="match status" value="1"/>
</dbReference>
<accession>S6A8V0</accession>
<dbReference type="InterPro" id="IPR004398">
    <property type="entry name" value="RNA_MeTrfase_RsmD"/>
</dbReference>
<dbReference type="InterPro" id="IPR029063">
    <property type="entry name" value="SAM-dependent_MTases_sf"/>
</dbReference>